<keyword evidence="3" id="KW-0732">Signal</keyword>
<feature type="domain" description="RagB/SusD" evidence="6">
    <location>
        <begin position="318"/>
        <end position="517"/>
    </location>
</feature>
<evidence type="ECO:0000256" key="3">
    <source>
        <dbReference type="ARBA" id="ARBA00022729"/>
    </source>
</evidence>
<proteinExistence type="inferred from homology"/>
<gene>
    <name evidence="8" type="ORF">prwr041_18990</name>
</gene>
<evidence type="ECO:0000256" key="4">
    <source>
        <dbReference type="ARBA" id="ARBA00023136"/>
    </source>
</evidence>
<name>A0ABM7NZS4_9BACT</name>
<dbReference type="RefSeq" id="WP_237072204.1">
    <property type="nucleotide sequence ID" value="NZ_AP024484.1"/>
</dbReference>
<dbReference type="PROSITE" id="PS51257">
    <property type="entry name" value="PROKAR_LIPOPROTEIN"/>
    <property type="match status" value="1"/>
</dbReference>
<keyword evidence="4" id="KW-0472">Membrane</keyword>
<protein>
    <submittedName>
        <fullName evidence="8">Glycan metabolism protein RagB</fullName>
    </submittedName>
</protein>
<accession>A0ABM7NZS4</accession>
<reference evidence="8 9" key="1">
    <citation type="journal article" date="2022" name="Int. J. Syst. Evol. Microbiol.">
        <title>Prevotella herbatica sp. nov., a plant polysaccharide-decomposing anaerobic bacterium isolated from a methanogenic reactor.</title>
        <authorList>
            <person name="Uek A."/>
            <person name="Tonouchi A."/>
            <person name="Kaku N."/>
            <person name="Ueki K."/>
        </authorList>
    </citation>
    <scope>NUCLEOTIDE SEQUENCE [LARGE SCALE GENOMIC DNA]</scope>
    <source>
        <strain evidence="8 9">WR041</strain>
    </source>
</reference>
<comment type="similarity">
    <text evidence="2">Belongs to the SusD family.</text>
</comment>
<dbReference type="SUPFAM" id="SSF48452">
    <property type="entry name" value="TPR-like"/>
    <property type="match status" value="1"/>
</dbReference>
<evidence type="ECO:0000256" key="2">
    <source>
        <dbReference type="ARBA" id="ARBA00006275"/>
    </source>
</evidence>
<evidence type="ECO:0000259" key="7">
    <source>
        <dbReference type="Pfam" id="PF14322"/>
    </source>
</evidence>
<dbReference type="Gene3D" id="1.25.40.390">
    <property type="match status" value="1"/>
</dbReference>
<dbReference type="InterPro" id="IPR011990">
    <property type="entry name" value="TPR-like_helical_dom_sf"/>
</dbReference>
<dbReference type="Pfam" id="PF14322">
    <property type="entry name" value="SusD-like_3"/>
    <property type="match status" value="1"/>
</dbReference>
<dbReference type="EMBL" id="AP024484">
    <property type="protein sequence ID" value="BCS86006.1"/>
    <property type="molecule type" value="Genomic_DNA"/>
</dbReference>
<evidence type="ECO:0000313" key="8">
    <source>
        <dbReference type="EMBL" id="BCS86006.1"/>
    </source>
</evidence>
<dbReference type="Proteomes" id="UP001319045">
    <property type="component" value="Chromosome"/>
</dbReference>
<evidence type="ECO:0000256" key="1">
    <source>
        <dbReference type="ARBA" id="ARBA00004442"/>
    </source>
</evidence>
<evidence type="ECO:0000256" key="5">
    <source>
        <dbReference type="ARBA" id="ARBA00023237"/>
    </source>
</evidence>
<sequence>MKFKILLYTIMTTVMVSGCSDFLKEYSQDTDYVRSWEDLNELLIGDGYLPQFQSDNIANVNDNEYFIHFLGDELDENTISYDGNTMQYDGKEKVFGYYTWQARSGQNDSYTGFNKENECWEQMYKHINVVNNIIYSANKLPETTQGEKIGKSKVDGEARFLRAYYYFFLVNLYGKAYTPSTASTDLGVPIKTSETVEDKIFNRNTVQECYDLILSDLQIAERELTEYGKQKTIYRADSTAVNFLFSRVYLYMQNWDKASEYAQKVIDSHPSLTQLNTIQQNKGIVSPSSAENIFSMGSNALCNFTTSEYKSFTISDSIYNLYSDDDLRKTKYIWTYGTFHGYKKMDMLSTTLTQTEDMPDYYFYAYDSPYNKITTELSDKFLFRSSEAYLIKAEAEAYMGHDEEARKMLNTLRQYRYKTGTDYEVAATGYDLIKTIRCERERELCLEGQRWFDLRRYAVCEKYPEAKSIIHHYYYYVNRDSYEKTSCHVFTLEPNDWGYTLPIPHETLLMNTGMKNNERGERTFYVE</sequence>
<comment type="subcellular location">
    <subcellularLocation>
        <location evidence="1">Cell outer membrane</location>
    </subcellularLocation>
</comment>
<keyword evidence="5" id="KW-0998">Cell outer membrane</keyword>
<dbReference type="InterPro" id="IPR012944">
    <property type="entry name" value="SusD_RagB_dom"/>
</dbReference>
<dbReference type="InterPro" id="IPR033985">
    <property type="entry name" value="SusD-like_N"/>
</dbReference>
<keyword evidence="9" id="KW-1185">Reference proteome</keyword>
<feature type="domain" description="SusD-like N-terminal" evidence="7">
    <location>
        <begin position="91"/>
        <end position="250"/>
    </location>
</feature>
<evidence type="ECO:0000313" key="9">
    <source>
        <dbReference type="Proteomes" id="UP001319045"/>
    </source>
</evidence>
<organism evidence="8 9">
    <name type="scientific">Prevotella herbatica</name>
    <dbReference type="NCBI Taxonomy" id="2801997"/>
    <lineage>
        <taxon>Bacteria</taxon>
        <taxon>Pseudomonadati</taxon>
        <taxon>Bacteroidota</taxon>
        <taxon>Bacteroidia</taxon>
        <taxon>Bacteroidales</taxon>
        <taxon>Prevotellaceae</taxon>
        <taxon>Prevotella</taxon>
    </lineage>
</organism>
<dbReference type="Pfam" id="PF07980">
    <property type="entry name" value="SusD_RagB"/>
    <property type="match status" value="1"/>
</dbReference>
<evidence type="ECO:0000259" key="6">
    <source>
        <dbReference type="Pfam" id="PF07980"/>
    </source>
</evidence>